<organism evidence="5 6">
    <name type="scientific">Metallosphaera yellowstonensis MK1</name>
    <dbReference type="NCBI Taxonomy" id="671065"/>
    <lineage>
        <taxon>Archaea</taxon>
        <taxon>Thermoproteota</taxon>
        <taxon>Thermoprotei</taxon>
        <taxon>Sulfolobales</taxon>
        <taxon>Sulfolobaceae</taxon>
        <taxon>Metallosphaera</taxon>
    </lineage>
</organism>
<accession>H2C7M0</accession>
<name>H2C7M0_9CREN</name>
<evidence type="ECO:0000259" key="4">
    <source>
        <dbReference type="PROSITE" id="PS51675"/>
    </source>
</evidence>
<keyword evidence="1" id="KW-0489">Methyltransferase</keyword>
<dbReference type="HOGENOM" id="CLU_061952_0_0_2"/>
<dbReference type="eggNOG" id="arCOG00967">
    <property type="taxonomic scope" value="Archaea"/>
</dbReference>
<evidence type="ECO:0000313" key="6">
    <source>
        <dbReference type="Proteomes" id="UP000003980"/>
    </source>
</evidence>
<gene>
    <name evidence="5" type="ORF">MetMK1DRAFT_00025690</name>
</gene>
<dbReference type="EMBL" id="JH597770">
    <property type="protein sequence ID" value="EHP68146.1"/>
    <property type="molecule type" value="Genomic_DNA"/>
</dbReference>
<protein>
    <recommendedName>
        <fullName evidence="4">SAM-dependent MTase TRM10-type domain-containing protein</fullName>
    </recommendedName>
</protein>
<dbReference type="GO" id="GO:0032259">
    <property type="term" value="P:methylation"/>
    <property type="evidence" value="ECO:0007669"/>
    <property type="project" value="UniProtKB-KW"/>
</dbReference>
<dbReference type="InterPro" id="IPR028564">
    <property type="entry name" value="MT_TRM10-typ"/>
</dbReference>
<dbReference type="InterPro" id="IPR038459">
    <property type="entry name" value="MT_TRM10-typ_sf"/>
</dbReference>
<keyword evidence="3" id="KW-0949">S-adenosyl-L-methionine</keyword>
<evidence type="ECO:0000256" key="3">
    <source>
        <dbReference type="ARBA" id="ARBA00022691"/>
    </source>
</evidence>
<keyword evidence="6" id="KW-1185">Reference proteome</keyword>
<dbReference type="OrthoDB" id="14987at2157"/>
<dbReference type="InterPro" id="IPR053623">
    <property type="entry name" value="TRM10_methyltransferase"/>
</dbReference>
<reference evidence="5 6" key="1">
    <citation type="submission" date="2012-01" db="EMBL/GenBank/DDBJ databases">
        <title>Improved High-Quality Draft sequence of Metallosphaera yellowstonensis MK1.</title>
        <authorList>
            <consortium name="US DOE Joint Genome Institute"/>
            <person name="Lucas S."/>
            <person name="Han J."/>
            <person name="Cheng J.-F."/>
            <person name="Goodwin L."/>
            <person name="Pitluck S."/>
            <person name="Peters L."/>
            <person name="Teshima H."/>
            <person name="Detter J.C."/>
            <person name="Han C."/>
            <person name="Tapia R."/>
            <person name="Land M."/>
            <person name="Hauser L."/>
            <person name="Kyrpides N."/>
            <person name="Kozubal M."/>
            <person name="Macur R.E."/>
            <person name="Jay Z."/>
            <person name="Inskeep W."/>
            <person name="Woyke T."/>
        </authorList>
    </citation>
    <scope>NUCLEOTIDE SEQUENCE [LARGE SCALE GENOMIC DNA]</scope>
    <source>
        <strain evidence="5 6">MK1</strain>
    </source>
</reference>
<dbReference type="RefSeq" id="WP_009074281.1">
    <property type="nucleotide sequence ID" value="NZ_JH597770.1"/>
</dbReference>
<proteinExistence type="predicted"/>
<dbReference type="AlphaFoldDB" id="H2C7M0"/>
<evidence type="ECO:0000256" key="2">
    <source>
        <dbReference type="ARBA" id="ARBA00022679"/>
    </source>
</evidence>
<evidence type="ECO:0000256" key="1">
    <source>
        <dbReference type="ARBA" id="ARBA00022603"/>
    </source>
</evidence>
<dbReference type="GO" id="GO:0008168">
    <property type="term" value="F:methyltransferase activity"/>
    <property type="evidence" value="ECO:0007669"/>
    <property type="project" value="UniProtKB-KW"/>
</dbReference>
<feature type="domain" description="SAM-dependent MTase TRM10-type" evidence="4">
    <location>
        <begin position="75"/>
        <end position="256"/>
    </location>
</feature>
<dbReference type="Proteomes" id="UP000003980">
    <property type="component" value="Unassembled WGS sequence"/>
</dbReference>
<keyword evidence="2" id="KW-0808">Transferase</keyword>
<dbReference type="Gene3D" id="3.40.1280.30">
    <property type="match status" value="1"/>
</dbReference>
<dbReference type="PROSITE" id="PS51675">
    <property type="entry name" value="SAM_MT_TRM10"/>
    <property type="match status" value="1"/>
</dbReference>
<dbReference type="NCBIfam" id="NF041071">
    <property type="entry name" value="Trm10_mtase_Thprot"/>
    <property type="match status" value="1"/>
</dbReference>
<evidence type="ECO:0000313" key="5">
    <source>
        <dbReference type="EMBL" id="EHP68146.1"/>
    </source>
</evidence>
<sequence>MAKELAKALLDMDVDTIYAKGIERPFLQRIALKFLLYGWGLERGVYRGSTLGEELGVKIISGRGQELATHRLSPGGSKVIFSYPEYPLFIVDLTMWDRHSDKEKRKLVNQLGSVISLLRDHLWDYNLSLNHANDEFRRTFSTIFFNKVRFDVEPSKNSIVLDPYGDVEANEEMLRSVDCFIIGGIVDDSGWRYATKELSERVGYSFKRVRITLRGSRVGVPDRLNKVISIILRVREGQSLEEAILAEQSNADKFLRLLRDTTLNGDLEGNANWLRASEKVKERVKKIVSRTRPGSSSSPQ</sequence>